<dbReference type="AlphaFoldDB" id="A0A4V5NXG2"/>
<dbReference type="EMBL" id="SWBP01000002">
    <property type="protein sequence ID" value="TKB99183.1"/>
    <property type="molecule type" value="Genomic_DNA"/>
</dbReference>
<reference evidence="3 4" key="1">
    <citation type="submission" date="2019-04" db="EMBL/GenBank/DDBJ databases">
        <title>Pedobacter sp. AR-3-17 sp. nov., isolated from Arctic soil.</title>
        <authorList>
            <person name="Dahal R.H."/>
            <person name="Kim D.-U."/>
        </authorList>
    </citation>
    <scope>NUCLEOTIDE SEQUENCE [LARGE SCALE GENOMIC DNA]</scope>
    <source>
        <strain evidence="3 4">AR-3-17</strain>
    </source>
</reference>
<name>A0A4V5NXG2_9SPHI</name>
<organism evidence="3 4">
    <name type="scientific">Pedobacter cryophilus</name>
    <dbReference type="NCBI Taxonomy" id="2571271"/>
    <lineage>
        <taxon>Bacteria</taxon>
        <taxon>Pseudomonadati</taxon>
        <taxon>Bacteroidota</taxon>
        <taxon>Sphingobacteriia</taxon>
        <taxon>Sphingobacteriales</taxon>
        <taxon>Sphingobacteriaceae</taxon>
        <taxon>Pedobacter</taxon>
    </lineage>
</organism>
<protein>
    <submittedName>
        <fullName evidence="3">Uncharacterized protein</fullName>
    </submittedName>
</protein>
<accession>A0A4V5NXG2</accession>
<dbReference type="PROSITE" id="PS51257">
    <property type="entry name" value="PROKAR_LIPOPROTEIN"/>
    <property type="match status" value="1"/>
</dbReference>
<gene>
    <name evidence="3" type="ORF">FA046_08750</name>
</gene>
<evidence type="ECO:0000256" key="2">
    <source>
        <dbReference type="SAM" id="Phobius"/>
    </source>
</evidence>
<evidence type="ECO:0000313" key="3">
    <source>
        <dbReference type="EMBL" id="TKB99183.1"/>
    </source>
</evidence>
<keyword evidence="2" id="KW-0472">Membrane</keyword>
<feature type="transmembrane region" description="Helical" evidence="2">
    <location>
        <begin position="12"/>
        <end position="32"/>
    </location>
</feature>
<comment type="caution">
    <text evidence="3">The sequence shown here is derived from an EMBL/GenBank/DDBJ whole genome shotgun (WGS) entry which is preliminary data.</text>
</comment>
<keyword evidence="2" id="KW-1133">Transmembrane helix</keyword>
<sequence length="159" mass="17989">MKNQLSIQIKTSLLLFVFLLNTMVVFACSLGMDMEFNSSHHQEKTASSASHHHEEEIHHHENKTSKSSNHHHEKEVEHHENDADSCCKDEAVKFAKADKLSPQTSYTEINPVFFPAILTGLFSLNILDAGSNVFTNKFFVLGHHPPIPDIRIAIQSFQI</sequence>
<keyword evidence="2" id="KW-0812">Transmembrane</keyword>
<feature type="compositionally biased region" description="Basic and acidic residues" evidence="1">
    <location>
        <begin position="51"/>
        <end position="82"/>
    </location>
</feature>
<feature type="region of interest" description="Disordered" evidence="1">
    <location>
        <begin position="41"/>
        <end position="82"/>
    </location>
</feature>
<dbReference type="Proteomes" id="UP000308181">
    <property type="component" value="Unassembled WGS sequence"/>
</dbReference>
<evidence type="ECO:0000256" key="1">
    <source>
        <dbReference type="SAM" id="MobiDB-lite"/>
    </source>
</evidence>
<keyword evidence="4" id="KW-1185">Reference proteome</keyword>
<proteinExistence type="predicted"/>
<evidence type="ECO:0000313" key="4">
    <source>
        <dbReference type="Proteomes" id="UP000308181"/>
    </source>
</evidence>